<dbReference type="InterPro" id="IPR032465">
    <property type="entry name" value="ACMSD"/>
</dbReference>
<comment type="caution">
    <text evidence="3">The sequence shown here is derived from an EMBL/GenBank/DDBJ whole genome shotgun (WGS) entry which is preliminary data.</text>
</comment>
<dbReference type="InterPro" id="IPR006680">
    <property type="entry name" value="Amidohydro-rel"/>
</dbReference>
<reference evidence="3 4" key="1">
    <citation type="submission" date="2022-10" db="EMBL/GenBank/DDBJ databases">
        <title>Roseococcus glaciei nov., sp. nov., isolated from glacier.</title>
        <authorList>
            <person name="Liu Q."/>
            <person name="Xin Y.-H."/>
        </authorList>
    </citation>
    <scope>NUCLEOTIDE SEQUENCE [LARGE SCALE GENOMIC DNA]</scope>
    <source>
        <strain evidence="3 4">MDT2-1-1</strain>
    </source>
</reference>
<organism evidence="3 4">
    <name type="scientific">Sabulicella glaciei</name>
    <dbReference type="NCBI Taxonomy" id="2984948"/>
    <lineage>
        <taxon>Bacteria</taxon>
        <taxon>Pseudomonadati</taxon>
        <taxon>Pseudomonadota</taxon>
        <taxon>Alphaproteobacteria</taxon>
        <taxon>Acetobacterales</taxon>
        <taxon>Acetobacteraceae</taxon>
        <taxon>Sabulicella</taxon>
    </lineage>
</organism>
<dbReference type="EMBL" id="JAPFQI010000036">
    <property type="protein sequence ID" value="MCW8088396.1"/>
    <property type="molecule type" value="Genomic_DNA"/>
</dbReference>
<dbReference type="Proteomes" id="UP001526430">
    <property type="component" value="Unassembled WGS sequence"/>
</dbReference>
<sequence length="367" mass="41686">MSARAGVDTVGHGGVQRSEIRGPIDCDVHPTITSTRVLAPYLSDFWRDSLVERGIDSLDSISYPSDAPITARPDWRNHTDEVEQLCTQVLDRWDSQGAILNCLYGVQLVFNEDMAVAFARAVNDWIAREWLDRDSRLRASIVVPLQNVEHAVDEIERCASDRRFVQILVLASGEMPLGRRNFWPVYAAAQRHGLPIGIHAGSAYRHPVTSIGWPSYYVEDYASQSQAFQSQVASLICEGVFAKFSELKVVLLESGVTWLPGFLWRLSKFWRGLRPEVPWVDRSPLEIVRDHVRLTIQPLDAPDDPDTVRRIIDHMRSDDMLLYASDYPHWQFDGDRNMPPGIPTDLVRKIQVDNPLATYQRLNEDAP</sequence>
<dbReference type="PANTHER" id="PTHR21240:SF28">
    <property type="entry name" value="ISO-OROTATE DECARBOXYLASE (EUROFUNG)"/>
    <property type="match status" value="1"/>
</dbReference>
<proteinExistence type="predicted"/>
<dbReference type="Gene3D" id="3.20.20.140">
    <property type="entry name" value="Metal-dependent hydrolases"/>
    <property type="match status" value="1"/>
</dbReference>
<evidence type="ECO:0000313" key="3">
    <source>
        <dbReference type="EMBL" id="MCW8088396.1"/>
    </source>
</evidence>
<dbReference type="InterPro" id="IPR032466">
    <property type="entry name" value="Metal_Hydrolase"/>
</dbReference>
<gene>
    <name evidence="3" type="ORF">OF850_22705</name>
</gene>
<protein>
    <submittedName>
        <fullName evidence="3">Amidohydrolase</fullName>
    </submittedName>
</protein>
<name>A0ABT3P1Y5_9PROT</name>
<dbReference type="SUPFAM" id="SSF51556">
    <property type="entry name" value="Metallo-dependent hydrolases"/>
    <property type="match status" value="1"/>
</dbReference>
<dbReference type="RefSeq" id="WP_301592623.1">
    <property type="nucleotide sequence ID" value="NZ_JAPFQI010000036.1"/>
</dbReference>
<dbReference type="PANTHER" id="PTHR21240">
    <property type="entry name" value="2-AMINO-3-CARBOXYLMUCONATE-6-SEMIALDEHYDE DECARBOXYLASE"/>
    <property type="match status" value="1"/>
</dbReference>
<evidence type="ECO:0000256" key="1">
    <source>
        <dbReference type="ARBA" id="ARBA00023239"/>
    </source>
</evidence>
<keyword evidence="4" id="KW-1185">Reference proteome</keyword>
<dbReference type="Pfam" id="PF04909">
    <property type="entry name" value="Amidohydro_2"/>
    <property type="match status" value="1"/>
</dbReference>
<evidence type="ECO:0000259" key="2">
    <source>
        <dbReference type="Pfam" id="PF04909"/>
    </source>
</evidence>
<evidence type="ECO:0000313" key="4">
    <source>
        <dbReference type="Proteomes" id="UP001526430"/>
    </source>
</evidence>
<keyword evidence="1" id="KW-0456">Lyase</keyword>
<feature type="domain" description="Amidohydrolase-related" evidence="2">
    <location>
        <begin position="24"/>
        <end position="360"/>
    </location>
</feature>
<accession>A0ABT3P1Y5</accession>